<reference evidence="1 2" key="1">
    <citation type="submission" date="2018-05" db="EMBL/GenBank/DDBJ databases">
        <title>A metagenomic window into the 2 km-deep terrestrial subsurface aquifer revealed taxonomically and functionally diverse microbial community comprising novel uncultured bacterial lineages.</title>
        <authorList>
            <person name="Kadnikov V.V."/>
            <person name="Mardanov A.V."/>
            <person name="Beletsky A.V."/>
            <person name="Banks D."/>
            <person name="Pimenov N.V."/>
            <person name="Frank Y.A."/>
            <person name="Karnachuk O.V."/>
            <person name="Ravin N.V."/>
        </authorList>
    </citation>
    <scope>NUCLEOTIDE SEQUENCE [LARGE SCALE GENOMIC DNA]</scope>
    <source>
        <strain evidence="1">BY</strain>
    </source>
</reference>
<proteinExistence type="predicted"/>
<sequence>MNVALKEWAAIIRVLEQGRQVVLLRKGGIAEVEGRFEPTYREFLLYPTFEHQDIRLIVSEVRPFVRQTEAERKPGIVRISSLAKVENVAQVHSLEEFERLGVEHVFTDAYIEQRLNYKPDLPLYVLLLRVSTLPHPVEIVETPAYAGCRSWVILDEDIPTEGASPVLTDQEFQRRAGLLLPR</sequence>
<dbReference type="InterPro" id="IPR008307">
    <property type="entry name" value="UCP018957"/>
</dbReference>
<organism evidence="1 2">
    <name type="scientific">Sumerlaea chitinivorans</name>
    <dbReference type="NCBI Taxonomy" id="2250252"/>
    <lineage>
        <taxon>Bacteria</taxon>
        <taxon>Candidatus Sumerlaeota</taxon>
        <taxon>Candidatus Sumerlaeia</taxon>
        <taxon>Candidatus Sumerlaeales</taxon>
        <taxon>Candidatus Sumerlaeaceae</taxon>
        <taxon>Candidatus Sumerlaea</taxon>
    </lineage>
</organism>
<evidence type="ECO:0008006" key="3">
    <source>
        <dbReference type="Google" id="ProtNLM"/>
    </source>
</evidence>
<evidence type="ECO:0000313" key="1">
    <source>
        <dbReference type="EMBL" id="AXA36836.1"/>
    </source>
</evidence>
<gene>
    <name evidence="1" type="ORF">BRCON_2059</name>
</gene>
<dbReference type="AlphaFoldDB" id="A0A2Z4Y749"/>
<accession>A0A2Z4Y749</accession>
<dbReference type="Pfam" id="PF08819">
    <property type="entry name" value="DUF1802"/>
    <property type="match status" value="1"/>
</dbReference>
<dbReference type="Proteomes" id="UP000262583">
    <property type="component" value="Chromosome"/>
</dbReference>
<dbReference type="EMBL" id="CP030759">
    <property type="protein sequence ID" value="AXA36836.1"/>
    <property type="molecule type" value="Genomic_DNA"/>
</dbReference>
<protein>
    <recommendedName>
        <fullName evidence="3">DUF1802 family protein</fullName>
    </recommendedName>
</protein>
<dbReference type="KEGG" id="schv:BRCON_2059"/>
<dbReference type="PIRSF" id="PIRSF018957">
    <property type="entry name" value="UCP018957"/>
    <property type="match status" value="1"/>
</dbReference>
<evidence type="ECO:0000313" key="2">
    <source>
        <dbReference type="Proteomes" id="UP000262583"/>
    </source>
</evidence>
<name>A0A2Z4Y749_SUMC1</name>
<dbReference type="InterPro" id="IPR014923">
    <property type="entry name" value="DUF1802"/>
</dbReference>